<evidence type="ECO:0000259" key="1">
    <source>
        <dbReference type="PROSITE" id="PS50921"/>
    </source>
</evidence>
<dbReference type="Pfam" id="PF03861">
    <property type="entry name" value="ANTAR"/>
    <property type="match status" value="1"/>
</dbReference>
<evidence type="ECO:0000313" key="3">
    <source>
        <dbReference type="Proteomes" id="UP001225596"/>
    </source>
</evidence>
<dbReference type="PROSITE" id="PS50921">
    <property type="entry name" value="ANTAR"/>
    <property type="match status" value="1"/>
</dbReference>
<dbReference type="InterPro" id="IPR008327">
    <property type="entry name" value="Sig_transdc_resp-reg_antiterm"/>
</dbReference>
<accession>A0ABU1BL89</accession>
<protein>
    <submittedName>
        <fullName evidence="2">ANTAR domain-containing protein</fullName>
    </submittedName>
</protein>
<comment type="caution">
    <text evidence="2">The sequence shown here is derived from an EMBL/GenBank/DDBJ whole genome shotgun (WGS) entry which is preliminary data.</text>
</comment>
<name>A0ABU1BL89_9BURK</name>
<dbReference type="EMBL" id="JAUYVH010000001">
    <property type="protein sequence ID" value="MDQ9168831.1"/>
    <property type="molecule type" value="Genomic_DNA"/>
</dbReference>
<dbReference type="InterPro" id="IPR036388">
    <property type="entry name" value="WH-like_DNA-bd_sf"/>
</dbReference>
<reference evidence="2 3" key="1">
    <citation type="submission" date="2023-08" db="EMBL/GenBank/DDBJ databases">
        <title>Oxalobacteraceae gen .nov., isolated from river sludge outside the plant.</title>
        <authorList>
            <person name="Zhao S.Y."/>
        </authorList>
    </citation>
    <scope>NUCLEOTIDE SEQUENCE [LARGE SCALE GENOMIC DNA]</scope>
    <source>
        <strain evidence="2 3">R-40</strain>
    </source>
</reference>
<dbReference type="SMART" id="SM01012">
    <property type="entry name" value="ANTAR"/>
    <property type="match status" value="1"/>
</dbReference>
<keyword evidence="3" id="KW-1185">Reference proteome</keyword>
<proteinExistence type="predicted"/>
<dbReference type="SUPFAM" id="SSF52172">
    <property type="entry name" value="CheY-like"/>
    <property type="match status" value="1"/>
</dbReference>
<dbReference type="InterPro" id="IPR005561">
    <property type="entry name" value="ANTAR"/>
</dbReference>
<dbReference type="Gene3D" id="1.10.10.10">
    <property type="entry name" value="Winged helix-like DNA-binding domain superfamily/Winged helix DNA-binding domain"/>
    <property type="match status" value="1"/>
</dbReference>
<sequence length="207" mass="23190">MTDSRHLKIIVVNSLVAPQGADRSTQAQAERARALRIGLLEEGYNILAALPPDADLEQQISKLQPDVIIVDEQSDAALRNVVDATANARRPIVCFTEDNDRKKMHAAIEAGVSAYVVAGLSVERVKAVLDVAIARFEVDQKLRDELNETKLKLAERKVIERAKGLLMERHHCSEDEAYRKLRRLAMDKNLKLSEIAQRMLDFADLLI</sequence>
<organism evidence="2 3">
    <name type="scientific">Keguizhuia sedimenti</name>
    <dbReference type="NCBI Taxonomy" id="3064264"/>
    <lineage>
        <taxon>Bacteria</taxon>
        <taxon>Pseudomonadati</taxon>
        <taxon>Pseudomonadota</taxon>
        <taxon>Betaproteobacteria</taxon>
        <taxon>Burkholderiales</taxon>
        <taxon>Oxalobacteraceae</taxon>
        <taxon>Keguizhuia</taxon>
    </lineage>
</organism>
<dbReference type="Proteomes" id="UP001225596">
    <property type="component" value="Unassembled WGS sequence"/>
</dbReference>
<gene>
    <name evidence="2" type="ORF">Q8A64_00245</name>
</gene>
<dbReference type="Gene3D" id="3.40.50.2300">
    <property type="match status" value="1"/>
</dbReference>
<dbReference type="InterPro" id="IPR011006">
    <property type="entry name" value="CheY-like_superfamily"/>
</dbReference>
<evidence type="ECO:0000313" key="2">
    <source>
        <dbReference type="EMBL" id="MDQ9168831.1"/>
    </source>
</evidence>
<feature type="domain" description="ANTAR" evidence="1">
    <location>
        <begin position="139"/>
        <end position="200"/>
    </location>
</feature>
<dbReference type="RefSeq" id="WP_338435459.1">
    <property type="nucleotide sequence ID" value="NZ_JAUYVH010000001.1"/>
</dbReference>
<dbReference type="PIRSF" id="PIRSF036382">
    <property type="entry name" value="RR_antiterm"/>
    <property type="match status" value="1"/>
</dbReference>